<dbReference type="Pfam" id="PF00076">
    <property type="entry name" value="RRM_1"/>
    <property type="match status" value="1"/>
</dbReference>
<dbReference type="GO" id="GO:0071011">
    <property type="term" value="C:precatalytic spliceosome"/>
    <property type="evidence" value="ECO:0007669"/>
    <property type="project" value="TreeGrafter"/>
</dbReference>
<evidence type="ECO:0000256" key="1">
    <source>
        <dbReference type="ARBA" id="ARBA00022884"/>
    </source>
</evidence>
<keyword evidence="6" id="KW-1185">Reference proteome</keyword>
<feature type="compositionally biased region" description="Basic and acidic residues" evidence="3">
    <location>
        <begin position="246"/>
        <end position="258"/>
    </location>
</feature>
<dbReference type="FunFam" id="3.30.70.330:FF:000962">
    <property type="entry name" value="RBMX2 ortholog"/>
    <property type="match status" value="1"/>
</dbReference>
<dbReference type="InterPro" id="IPR051847">
    <property type="entry name" value="RNA_proc/Spliceosome_comp"/>
</dbReference>
<dbReference type="CDD" id="cd12411">
    <property type="entry name" value="RRM_ist3_like"/>
    <property type="match status" value="1"/>
</dbReference>
<dbReference type="GO" id="GO:0003723">
    <property type="term" value="F:RNA binding"/>
    <property type="evidence" value="ECO:0007669"/>
    <property type="project" value="UniProtKB-UniRule"/>
</dbReference>
<reference evidence="5 6" key="1">
    <citation type="submission" date="2009-06" db="EMBL/GenBank/DDBJ databases">
        <title>The Genome Sequence of Loxodonta africana (African elephant).</title>
        <authorList>
            <person name="Di Palma F."/>
            <person name="Heiman D."/>
            <person name="Young S."/>
            <person name="Johnson J."/>
            <person name="Lander E.S."/>
            <person name="Lindblad-Toh K."/>
        </authorList>
    </citation>
    <scope>NUCLEOTIDE SEQUENCE [LARGE SCALE GENOMIC DNA]</scope>
    <source>
        <strain evidence="5 6">Isolate ISIS603380</strain>
    </source>
</reference>
<dbReference type="PANTHER" id="PTHR45880:SF1">
    <property type="entry name" value="RNA-BINDING MOTIF PROTEIN, X-LINKED 2"/>
    <property type="match status" value="1"/>
</dbReference>
<feature type="domain" description="RRM" evidence="4">
    <location>
        <begin position="36"/>
        <end position="114"/>
    </location>
</feature>
<proteinExistence type="predicted"/>
<evidence type="ECO:0000313" key="6">
    <source>
        <dbReference type="Proteomes" id="UP000007646"/>
    </source>
</evidence>
<evidence type="ECO:0000256" key="2">
    <source>
        <dbReference type="PROSITE-ProRule" id="PRU00176"/>
    </source>
</evidence>
<reference evidence="5" key="2">
    <citation type="submission" date="2025-08" db="UniProtKB">
        <authorList>
            <consortium name="Ensembl"/>
        </authorList>
    </citation>
    <scope>IDENTIFICATION</scope>
    <source>
        <strain evidence="5">Isolate ISIS603380</strain>
    </source>
</reference>
<dbReference type="Gene3D" id="3.30.70.330">
    <property type="match status" value="1"/>
</dbReference>
<dbReference type="PANTHER" id="PTHR45880">
    <property type="entry name" value="RNA-BINDING MOTIF PROTEIN, X-LINKED 2"/>
    <property type="match status" value="1"/>
</dbReference>
<dbReference type="SMART" id="SM00360">
    <property type="entry name" value="RRM"/>
    <property type="match status" value="1"/>
</dbReference>
<dbReference type="InterPro" id="IPR012677">
    <property type="entry name" value="Nucleotide-bd_a/b_plait_sf"/>
</dbReference>
<feature type="compositionally biased region" description="Low complexity" evidence="3">
    <location>
        <begin position="142"/>
        <end position="152"/>
    </location>
</feature>
<sequence>MNPLTKVKQIKQLSELEAEHSVVAEASWHSQYKDSSWIFLGGLPYELTEGDILCVFSQYGEIVNINLVRNRKTGKSKGFCFICYEDQRSTVLAVDNFNGIKIKGRTIRVDHVSSYRPPRASEDVDDMTRELWEKGCGAQTPSSSSSEGSENEALPKQHKQDKQKRSNREKIAGPVKGEERHVEQQSSRPARGHIKKEMEAPGSRKHTKSSERPGEGPEKGEARSELHRPAEAGGGKRKRAGIGREVPAETHILADPRAKSQKFSHLRDHRPCGGSPCTN</sequence>
<feature type="region of interest" description="Disordered" evidence="3">
    <location>
        <begin position="135"/>
        <end position="279"/>
    </location>
</feature>
<evidence type="ECO:0000313" key="5">
    <source>
        <dbReference type="Ensembl" id="ENSLAFP00000028972.1"/>
    </source>
</evidence>
<accession>G3UMB3</accession>
<dbReference type="Proteomes" id="UP000007646">
    <property type="component" value="Unassembled WGS sequence"/>
</dbReference>
<protein>
    <recommendedName>
        <fullName evidence="4">RRM domain-containing protein</fullName>
    </recommendedName>
</protein>
<feature type="compositionally biased region" description="Basic and acidic residues" evidence="3">
    <location>
        <begin position="153"/>
        <end position="183"/>
    </location>
</feature>
<dbReference type="STRING" id="9785.ENSLAFP00000028972"/>
<dbReference type="InParanoid" id="G3UMB3"/>
<dbReference type="Ensembl" id="ENSLAFT00000031861.1">
    <property type="protein sequence ID" value="ENSLAFP00000028972.1"/>
    <property type="gene ID" value="ENSLAFG00000028277.1"/>
</dbReference>
<name>G3UMB3_LOXAF</name>
<dbReference type="InterPro" id="IPR000504">
    <property type="entry name" value="RRM_dom"/>
</dbReference>
<dbReference type="eggNOG" id="KOG0126">
    <property type="taxonomic scope" value="Eukaryota"/>
</dbReference>
<keyword evidence="1 2" id="KW-0694">RNA-binding</keyword>
<feature type="compositionally biased region" description="Basic and acidic residues" evidence="3">
    <location>
        <begin position="208"/>
        <end position="230"/>
    </location>
</feature>
<dbReference type="GeneTree" id="ENSGT00890000139472"/>
<organism evidence="5 6">
    <name type="scientific">Loxodonta africana</name>
    <name type="common">African elephant</name>
    <dbReference type="NCBI Taxonomy" id="9785"/>
    <lineage>
        <taxon>Eukaryota</taxon>
        <taxon>Metazoa</taxon>
        <taxon>Chordata</taxon>
        <taxon>Craniata</taxon>
        <taxon>Vertebrata</taxon>
        <taxon>Euteleostomi</taxon>
        <taxon>Mammalia</taxon>
        <taxon>Eutheria</taxon>
        <taxon>Afrotheria</taxon>
        <taxon>Proboscidea</taxon>
        <taxon>Elephantidae</taxon>
        <taxon>Loxodonta</taxon>
    </lineage>
</organism>
<dbReference type="HOGENOM" id="CLU_045495_1_0_1"/>
<reference evidence="5" key="3">
    <citation type="submission" date="2025-09" db="UniProtKB">
        <authorList>
            <consortium name="Ensembl"/>
        </authorList>
    </citation>
    <scope>IDENTIFICATION</scope>
    <source>
        <strain evidence="5">Isolate ISIS603380</strain>
    </source>
</reference>
<dbReference type="PROSITE" id="PS50102">
    <property type="entry name" value="RRM"/>
    <property type="match status" value="1"/>
</dbReference>
<evidence type="ECO:0000256" key="3">
    <source>
        <dbReference type="SAM" id="MobiDB-lite"/>
    </source>
</evidence>
<dbReference type="SUPFAM" id="SSF54928">
    <property type="entry name" value="RNA-binding domain, RBD"/>
    <property type="match status" value="1"/>
</dbReference>
<dbReference type="GO" id="GO:0005686">
    <property type="term" value="C:U2 snRNP"/>
    <property type="evidence" value="ECO:0007669"/>
    <property type="project" value="TreeGrafter"/>
</dbReference>
<dbReference type="AlphaFoldDB" id="G3UMB3"/>
<dbReference type="GO" id="GO:0071013">
    <property type="term" value="C:catalytic step 2 spliceosome"/>
    <property type="evidence" value="ECO:0007669"/>
    <property type="project" value="TreeGrafter"/>
</dbReference>
<dbReference type="InterPro" id="IPR045844">
    <property type="entry name" value="RRM_Ist3-like"/>
</dbReference>
<evidence type="ECO:0000259" key="4">
    <source>
        <dbReference type="PROSITE" id="PS50102"/>
    </source>
</evidence>
<dbReference type="InterPro" id="IPR035979">
    <property type="entry name" value="RBD_domain_sf"/>
</dbReference>
<dbReference type="GO" id="GO:0000398">
    <property type="term" value="P:mRNA splicing, via spliceosome"/>
    <property type="evidence" value="ECO:0007669"/>
    <property type="project" value="InterPro"/>
</dbReference>